<reference evidence="7 8" key="1">
    <citation type="submission" date="2013-11" db="EMBL/GenBank/DDBJ databases">
        <title>Draft genome sequence and annotation of the entomopathogenic bacterium, Xenorhabdus cabanillasi strain JM26.</title>
        <authorList>
            <person name="Gualtieri M."/>
            <person name="Ogier J.C."/>
            <person name="Pages S."/>
            <person name="Givaudan A."/>
            <person name="Gaudriault S."/>
        </authorList>
    </citation>
    <scope>NUCLEOTIDE SEQUENCE [LARGE SCALE GENOMIC DNA]</scope>
    <source>
        <strain evidence="7 8">JM26</strain>
    </source>
</reference>
<evidence type="ECO:0000256" key="3">
    <source>
        <dbReference type="ARBA" id="ARBA00022729"/>
    </source>
</evidence>
<feature type="signal peptide" evidence="5">
    <location>
        <begin position="1"/>
        <end position="23"/>
    </location>
</feature>
<evidence type="ECO:0000256" key="4">
    <source>
        <dbReference type="ARBA" id="ARBA00023263"/>
    </source>
</evidence>
<dbReference type="GO" id="GO:0009289">
    <property type="term" value="C:pilus"/>
    <property type="evidence" value="ECO:0007669"/>
    <property type="project" value="UniProtKB-SubCell"/>
</dbReference>
<proteinExistence type="inferred from homology"/>
<evidence type="ECO:0000313" key="7">
    <source>
        <dbReference type="EMBL" id="CDL80130.1"/>
    </source>
</evidence>
<feature type="domain" description="Fimbrial-type adhesion" evidence="6">
    <location>
        <begin position="33"/>
        <end position="182"/>
    </location>
</feature>
<comment type="caution">
    <text evidence="7">The sequence shown here is derived from an EMBL/GenBank/DDBJ whole genome shotgun (WGS) entry which is preliminary data.</text>
</comment>
<dbReference type="PANTHER" id="PTHR33420">
    <property type="entry name" value="FIMBRIAL SUBUNIT ELFA-RELATED"/>
    <property type="match status" value="1"/>
</dbReference>
<dbReference type="Gene3D" id="2.60.40.1090">
    <property type="entry name" value="Fimbrial-type adhesion domain"/>
    <property type="match status" value="1"/>
</dbReference>
<dbReference type="AlphaFoldDB" id="W1ISC8"/>
<dbReference type="OrthoDB" id="6466381at2"/>
<comment type="subcellular location">
    <subcellularLocation>
        <location evidence="1">Fimbrium</location>
    </subcellularLocation>
</comment>
<dbReference type="GO" id="GO:0043709">
    <property type="term" value="P:cell adhesion involved in single-species biofilm formation"/>
    <property type="evidence" value="ECO:0007669"/>
    <property type="project" value="TreeGrafter"/>
</dbReference>
<sequence>MKNIFVSSFIAAILASISSISYAAPATTTGTVQFKGRIIDSACTIDGDSDKIVHMGTYIKSDIKEKGREVDGSKKDFKIKLTGCPVDSTTHIMMKVTISGTSDVHNSKLLAIESSSGAKGIGIGVYSESNLIDFTSGSHQLKDIEIDKADTEIPLQVAYVSNGEASKAGQANATLNFNIAYK</sequence>
<dbReference type="EMBL" id="CBXE010000045">
    <property type="protein sequence ID" value="CDL80130.1"/>
    <property type="molecule type" value="Genomic_DNA"/>
</dbReference>
<dbReference type="Pfam" id="PF00419">
    <property type="entry name" value="Fimbrial"/>
    <property type="match status" value="1"/>
</dbReference>
<protein>
    <recommendedName>
        <fullName evidence="6">Fimbrial-type adhesion domain-containing protein</fullName>
    </recommendedName>
</protein>
<dbReference type="InterPro" id="IPR036937">
    <property type="entry name" value="Adhesion_dom_fimbrial_sf"/>
</dbReference>
<dbReference type="PANTHER" id="PTHR33420:SF3">
    <property type="entry name" value="FIMBRIAL SUBUNIT ELFA"/>
    <property type="match status" value="1"/>
</dbReference>
<accession>W1ISC8</accession>
<keyword evidence="3 5" id="KW-0732">Signal</keyword>
<feature type="chain" id="PRO_5030179204" description="Fimbrial-type adhesion domain-containing protein" evidence="5">
    <location>
        <begin position="24"/>
        <end position="182"/>
    </location>
</feature>
<dbReference type="InterPro" id="IPR008966">
    <property type="entry name" value="Adhesion_dom_sf"/>
</dbReference>
<dbReference type="InterPro" id="IPR000259">
    <property type="entry name" value="Adhesion_dom_fimbrial"/>
</dbReference>
<evidence type="ECO:0000259" key="6">
    <source>
        <dbReference type="Pfam" id="PF00419"/>
    </source>
</evidence>
<dbReference type="SUPFAM" id="SSF49401">
    <property type="entry name" value="Bacterial adhesins"/>
    <property type="match status" value="1"/>
</dbReference>
<evidence type="ECO:0000256" key="5">
    <source>
        <dbReference type="SAM" id="SignalP"/>
    </source>
</evidence>
<comment type="similarity">
    <text evidence="2">Belongs to the fimbrial protein family.</text>
</comment>
<dbReference type="InterPro" id="IPR050263">
    <property type="entry name" value="Bact_Fimbrial_Adh_Pro"/>
</dbReference>
<name>W1ISC8_9GAMM</name>
<evidence type="ECO:0000256" key="2">
    <source>
        <dbReference type="ARBA" id="ARBA00006671"/>
    </source>
</evidence>
<keyword evidence="4" id="KW-0281">Fimbrium</keyword>
<gene>
    <name evidence="7" type="ORF">XCR1_1390002</name>
</gene>
<evidence type="ECO:0000256" key="1">
    <source>
        <dbReference type="ARBA" id="ARBA00004561"/>
    </source>
</evidence>
<dbReference type="Proteomes" id="UP000019197">
    <property type="component" value="Unassembled WGS sequence"/>
</dbReference>
<dbReference type="RefSeq" id="WP_051502269.1">
    <property type="nucleotide sequence ID" value="NZ_CAWLVK010000045.1"/>
</dbReference>
<evidence type="ECO:0000313" key="8">
    <source>
        <dbReference type="Proteomes" id="UP000019197"/>
    </source>
</evidence>
<organism evidence="7 8">
    <name type="scientific">Xenorhabdus cabanillasii JM26</name>
    <dbReference type="NCBI Taxonomy" id="1427517"/>
    <lineage>
        <taxon>Bacteria</taxon>
        <taxon>Pseudomonadati</taxon>
        <taxon>Pseudomonadota</taxon>
        <taxon>Gammaproteobacteria</taxon>
        <taxon>Enterobacterales</taxon>
        <taxon>Morganellaceae</taxon>
        <taxon>Xenorhabdus</taxon>
    </lineage>
</organism>